<evidence type="ECO:0000259" key="4">
    <source>
        <dbReference type="PROSITE" id="PS50093"/>
    </source>
</evidence>
<keyword evidence="6" id="KW-1185">Reference proteome</keyword>
<dbReference type="GO" id="GO:0042578">
    <property type="term" value="F:phosphoric ester hydrolase activity"/>
    <property type="evidence" value="ECO:0007669"/>
    <property type="project" value="UniProtKB-ARBA"/>
</dbReference>
<keyword evidence="1" id="KW-0378">Hydrolase</keyword>
<proteinExistence type="predicted"/>
<dbReference type="AlphaFoldDB" id="A0A917SRG8"/>
<organism evidence="5 6">
    <name type="scientific">Nakamurella endophytica</name>
    <dbReference type="NCBI Taxonomy" id="1748367"/>
    <lineage>
        <taxon>Bacteria</taxon>
        <taxon>Bacillati</taxon>
        <taxon>Actinomycetota</taxon>
        <taxon>Actinomycetes</taxon>
        <taxon>Nakamurellales</taxon>
        <taxon>Nakamurellaceae</taxon>
        <taxon>Nakamurella</taxon>
    </lineage>
</organism>
<evidence type="ECO:0000313" key="5">
    <source>
        <dbReference type="EMBL" id="GGL93975.1"/>
    </source>
</evidence>
<dbReference type="PROSITE" id="PS50093">
    <property type="entry name" value="PKD"/>
    <property type="match status" value="2"/>
</dbReference>
<feature type="domain" description="PKD" evidence="4">
    <location>
        <begin position="303"/>
        <end position="379"/>
    </location>
</feature>
<dbReference type="Pfam" id="PF04185">
    <property type="entry name" value="Phosphoesterase"/>
    <property type="match status" value="1"/>
</dbReference>
<name>A0A917SRG8_9ACTN</name>
<gene>
    <name evidence="5" type="ORF">GCM10011594_12280</name>
</gene>
<dbReference type="EMBL" id="BMNA01000002">
    <property type="protein sequence ID" value="GGL93975.1"/>
    <property type="molecule type" value="Genomic_DNA"/>
</dbReference>
<dbReference type="InterPro" id="IPR017850">
    <property type="entry name" value="Alkaline_phosphatase_core_sf"/>
</dbReference>
<dbReference type="Proteomes" id="UP000655208">
    <property type="component" value="Unassembled WGS sequence"/>
</dbReference>
<reference evidence="5" key="1">
    <citation type="journal article" date="2014" name="Int. J. Syst. Evol. Microbiol.">
        <title>Complete genome sequence of Corynebacterium casei LMG S-19264T (=DSM 44701T), isolated from a smear-ripened cheese.</title>
        <authorList>
            <consortium name="US DOE Joint Genome Institute (JGI-PGF)"/>
            <person name="Walter F."/>
            <person name="Albersmeier A."/>
            <person name="Kalinowski J."/>
            <person name="Ruckert C."/>
        </authorList>
    </citation>
    <scope>NUCLEOTIDE SEQUENCE</scope>
    <source>
        <strain evidence="5">CGMCC 4.7308</strain>
    </source>
</reference>
<dbReference type="InterPro" id="IPR035986">
    <property type="entry name" value="PKD_dom_sf"/>
</dbReference>
<dbReference type="InterPro" id="IPR000601">
    <property type="entry name" value="PKD_dom"/>
</dbReference>
<keyword evidence="3" id="KW-0732">Signal</keyword>
<evidence type="ECO:0000313" key="6">
    <source>
        <dbReference type="Proteomes" id="UP000655208"/>
    </source>
</evidence>
<evidence type="ECO:0000256" key="1">
    <source>
        <dbReference type="ARBA" id="ARBA00022801"/>
    </source>
</evidence>
<dbReference type="SUPFAM" id="SSF49299">
    <property type="entry name" value="PKD domain"/>
    <property type="match status" value="2"/>
</dbReference>
<keyword evidence="2" id="KW-0843">Virulence</keyword>
<reference evidence="5" key="2">
    <citation type="submission" date="2020-09" db="EMBL/GenBank/DDBJ databases">
        <authorList>
            <person name="Sun Q."/>
            <person name="Zhou Y."/>
        </authorList>
    </citation>
    <scope>NUCLEOTIDE SEQUENCE</scope>
    <source>
        <strain evidence="5">CGMCC 4.7308</strain>
    </source>
</reference>
<dbReference type="PANTHER" id="PTHR31956">
    <property type="entry name" value="NON-SPECIFIC PHOSPHOLIPASE C4-RELATED"/>
    <property type="match status" value="1"/>
</dbReference>
<protein>
    <recommendedName>
        <fullName evidence="4">PKD domain-containing protein</fullName>
    </recommendedName>
</protein>
<dbReference type="CDD" id="cd00146">
    <property type="entry name" value="PKD"/>
    <property type="match status" value="2"/>
</dbReference>
<sequence length="908" mass="91506">MSHRRLAASFAALATALAATAGPATQVAASPPRPGSAATPVTAATVATVPRLDHVVVVVMENHSASAVIGNPDAPYINHLAATGASMTQSYALTHPSQPNYIALFSGDTQGIVDDSCPHTFTAPDLGSALIAAGGTFTGYSEDLPSVGYTGCASGNYARKHSPWVNFPAVPASANQPMTAFPSDPSQLPRLAFVIPNLQNDMHDGTVAQADTWVRDKLDGYVQWAATHDSVLVLTFDEDDNKAGNRIATVLHGAGIVPGDYAERIDHYSVLRTIEDAVGVAPLGRSAATAPILDIWAPDPQAPTAAFTASCADLTCAVDGSASAAAPGATVTGYRWDWGDGTPEGQGEQPSHDYRLGDWTVTLIVTDDQGRSAATTRRVSPRPPGQASLFVSDDFSRTVSGGLGTAALGGSWATGAGSAYSVSGGTARITTAKVGQTLTAGLPAVTRTDTDLRMTLGEDRLASGGGLYLAVVGRHVATNVEYQGKLRIRADGSVVIGIQALAGTATATAVRADAVLPGITVTAGARLATRMQVVGTDPTTLRWKVWPATAAEPAAWSQTATDATPALQAAGSVGLSSYLSSSGTVAPVVTLVSAVSAQSTTAAPPPNQPPVAGFTASCTGLACAVDGSASTDPDGSVSGWSWDWGDGTAAGSGRTATHTYAAAGSYPVRLTVTDGTGATGTATRAVTVAAPDSRFVVDTFARTVSGGWGTADRGGAWTVTGGATRFSVGGGVGSMVLASPGLTVGATLAGVRSTDTDLRLALATDRLASNNGTYLTVVGRRVAGNTEYQATVRIAGSGAVVAGLALLNGSSTAVALRPGATVPGLTATAGTPLRVRLQVTGTSPTTVRLKVWSSTAAEPTAWTATATDSTAALQAPGSVALTAYLSSGSTNAPVTVRVGDLWAAPATG</sequence>
<dbReference type="InterPro" id="IPR013783">
    <property type="entry name" value="Ig-like_fold"/>
</dbReference>
<dbReference type="Gene3D" id="3.40.720.10">
    <property type="entry name" value="Alkaline Phosphatase, subunit A"/>
    <property type="match status" value="1"/>
</dbReference>
<evidence type="ECO:0000256" key="3">
    <source>
        <dbReference type="SAM" id="SignalP"/>
    </source>
</evidence>
<dbReference type="Pfam" id="PF18911">
    <property type="entry name" value="PKD_4"/>
    <property type="match status" value="2"/>
</dbReference>
<dbReference type="GO" id="GO:0005975">
    <property type="term" value="P:carbohydrate metabolic process"/>
    <property type="evidence" value="ECO:0007669"/>
    <property type="project" value="UniProtKB-ARBA"/>
</dbReference>
<feature type="chain" id="PRO_5039359187" description="PKD domain-containing protein" evidence="3">
    <location>
        <begin position="22"/>
        <end position="908"/>
    </location>
</feature>
<feature type="signal peptide" evidence="3">
    <location>
        <begin position="1"/>
        <end position="21"/>
    </location>
</feature>
<dbReference type="InterPro" id="IPR022409">
    <property type="entry name" value="PKD/Chitinase_dom"/>
</dbReference>
<dbReference type="Gene3D" id="2.60.40.10">
    <property type="entry name" value="Immunoglobulins"/>
    <property type="match status" value="1"/>
</dbReference>
<dbReference type="SMART" id="SM00089">
    <property type="entry name" value="PKD"/>
    <property type="match status" value="2"/>
</dbReference>
<feature type="domain" description="PKD" evidence="4">
    <location>
        <begin position="606"/>
        <end position="695"/>
    </location>
</feature>
<accession>A0A917SRG8</accession>
<dbReference type="PANTHER" id="PTHR31956:SF1">
    <property type="entry name" value="NON-SPECIFIC PHOSPHOLIPASE C1"/>
    <property type="match status" value="1"/>
</dbReference>
<comment type="caution">
    <text evidence="5">The sequence shown here is derived from an EMBL/GenBank/DDBJ whole genome shotgun (WGS) entry which is preliminary data.</text>
</comment>
<dbReference type="RefSeq" id="WP_188940589.1">
    <property type="nucleotide sequence ID" value="NZ_BMNA01000002.1"/>
</dbReference>
<evidence type="ECO:0000256" key="2">
    <source>
        <dbReference type="ARBA" id="ARBA00023026"/>
    </source>
</evidence>
<dbReference type="InterPro" id="IPR007312">
    <property type="entry name" value="Phosphoesterase"/>
</dbReference>